<dbReference type="AlphaFoldDB" id="A0A478EBM7"/>
<reference evidence="2" key="1">
    <citation type="journal article" date="2015" name="Genome Announc.">
        <title>Draft genome sequence of Talaromyces cellulolyticus strain Y-94, a source of lignocellulosic biomass-degrading enzymes.</title>
        <authorList>
            <person name="Fujii T."/>
            <person name="Koike H."/>
            <person name="Sawayama S."/>
            <person name="Yano S."/>
            <person name="Inoue H."/>
        </authorList>
    </citation>
    <scope>NUCLEOTIDE SEQUENCE [LARGE SCALE GENOMIC DNA]</scope>
    <source>
        <strain evidence="2">Y-94</strain>
    </source>
</reference>
<proteinExistence type="predicted"/>
<keyword evidence="2" id="KW-1185">Reference proteome</keyword>
<dbReference type="EMBL" id="DF933840">
    <property type="protein sequence ID" value="GAM42480.1"/>
    <property type="molecule type" value="Genomic_DNA"/>
</dbReference>
<gene>
    <name evidence="1" type="ORF">TCE0_044r16500</name>
</gene>
<accession>A0A478EBM7</accession>
<name>A0A478EBM7_TALPI</name>
<evidence type="ECO:0000313" key="1">
    <source>
        <dbReference type="EMBL" id="GAM42480.1"/>
    </source>
</evidence>
<evidence type="ECO:0000313" key="2">
    <source>
        <dbReference type="Proteomes" id="UP000053095"/>
    </source>
</evidence>
<sequence length="700" mass="78465">MAPRSRLRILLFGHDKESSERATRRYLEDINSASCLTHLDKALDQLLHGIKDVQKVFSNYATTNPSGKRVWNRESFARYINARLPENPVVTTCVPLLWSTFCIGAYFPFSVPSNEPEIDIKAFRRAFAFIVLRGYELLGAKSNVQPSPRSSEKFYTDKVPRLARIIFRSLSTPWPQSETQSQDSFQLQDIKDTITFTQPIIIEDMCFGRASVADEEFEAAAYRLLLADHKQLIAKGSSIAVSKADLQILIRLFLLQHAADRRWRAGLSYYDLYQRSGDIMFSHLIISPDEVSRASELASAFLAYQFPGDDDYVTVEQFKACCSECPLFIFSFFQLWATIFILPTAPQAPRAEDKSTLLISTTNILSFLNVAHFHSRGSANDRFHQNEYLFQLDLQASTLAVNLAATPELSVEKLHKIIAALDWFHVMLIRGKDLKAKGKSSSRLIVAFTSPPEMRMWRPEGKFSMEYTWRTSMVQLEPDIAVADSGGMNASVVGEVLELRSHGGAGKEDTRGAHSGFQLHGHDEAQIPSAFEQDGLHQLANAEILDQARHHRQSPYYSPLDIDRRVSDDGKIGSSNEVVSLASHFAFTTLDVILSRRGDRNTLSSVHVSLAFLCVQIALYPSDRHPLVVPLGFGILSTVVAAPSGDSRLAISRTAYRLHSRVTPSINLSLPPSRIVDTHRSKQYTFIADSSRWLAAACTR</sequence>
<organism evidence="1 2">
    <name type="scientific">Talaromyces pinophilus</name>
    <name type="common">Penicillium pinophilum</name>
    <dbReference type="NCBI Taxonomy" id="128442"/>
    <lineage>
        <taxon>Eukaryota</taxon>
        <taxon>Fungi</taxon>
        <taxon>Dikarya</taxon>
        <taxon>Ascomycota</taxon>
        <taxon>Pezizomycotina</taxon>
        <taxon>Eurotiomycetes</taxon>
        <taxon>Eurotiomycetidae</taxon>
        <taxon>Eurotiales</taxon>
        <taxon>Trichocomaceae</taxon>
        <taxon>Talaromyces</taxon>
        <taxon>Talaromyces sect. Talaromyces</taxon>
    </lineage>
</organism>
<protein>
    <submittedName>
        <fullName evidence="1">Uncharacterized protein</fullName>
    </submittedName>
</protein>
<dbReference type="Proteomes" id="UP000053095">
    <property type="component" value="Unassembled WGS sequence"/>
</dbReference>